<dbReference type="InterPro" id="IPR006279">
    <property type="entry name" value="SoxD"/>
</dbReference>
<proteinExistence type="predicted"/>
<dbReference type="AlphaFoldDB" id="A8HRD9"/>
<dbReference type="KEGG" id="azc:AZC_1171"/>
<reference evidence="1 2" key="6">
    <citation type="journal article" date="2011" name="Appl. Environ. Microbiol.">
        <title>Involvement of the azorhizobial chromosome partition gene (parA) in the onset of bacteroid differentiation during Sesbania rostrata stem nodule development.</title>
        <authorList>
            <person name="Liu CT."/>
            <person name="Lee KB."/>
            <person name="Wang YS."/>
            <person name="Peng MH."/>
            <person name="Lee KT."/>
            <person name="Suzuki S."/>
            <person name="Suzuki T."/>
            <person name="Oyaizu H."/>
        </authorList>
    </citation>
    <scope>NUCLEOTIDE SEQUENCE [LARGE SCALE GENOMIC DNA]</scope>
    <source>
        <strain evidence="2">ATCC 43989 / DSM 5975 / JCM 20966 / LMG 6465 / NBRC 14845 / NCIMB 13405 / ORS 571</strain>
    </source>
</reference>
<accession>A8HRD9</accession>
<dbReference type="STRING" id="438753.AZC_1171"/>
<reference evidence="1 2" key="4">
    <citation type="journal article" date="2009" name="Appl. Environ. Microbiol.">
        <title>Comparative genome-wide transcriptional profiling of Azorhizobium caulinodans ORS571 grown under free-living and symbiotic conditions.</title>
        <authorList>
            <person name="Tsukada S."/>
            <person name="Aono T."/>
            <person name="Akiba N."/>
            <person name="Lee KB."/>
            <person name="Liu CT."/>
            <person name="Toyazaki H."/>
            <person name="Oyaizu H."/>
        </authorList>
    </citation>
    <scope>NUCLEOTIDE SEQUENCE [LARGE SCALE GENOMIC DNA]</scope>
    <source>
        <strain evidence="2">ATCC 43989 / DSM 5975 / JCM 20966 / LMG 6465 / NBRC 14845 / NCIMB 13405 / ORS 571</strain>
    </source>
</reference>
<dbReference type="Gene3D" id="3.30.2270.10">
    <property type="entry name" value="Folate-binding superfamily"/>
    <property type="match status" value="1"/>
</dbReference>
<dbReference type="HOGENOM" id="CLU_156359_1_1_5"/>
<reference evidence="1 2" key="3">
    <citation type="journal article" date="2008" name="BMC Genomics">
        <title>The genome of the versatile nitrogen fixer Azorhizobium caulinodans ORS571.</title>
        <authorList>
            <person name="Lee KB."/>
            <person name="Backer P.D."/>
            <person name="Aono T."/>
            <person name="Liu CT."/>
            <person name="Suzuki S."/>
            <person name="Suzuki T."/>
            <person name="Kaneko T."/>
            <person name="Yamada M."/>
            <person name="Tabata S."/>
            <person name="Kupfer D.M."/>
            <person name="Najar F.Z."/>
            <person name="Wiley G.B."/>
            <person name="Roe B."/>
            <person name="Binnewies T.T."/>
            <person name="Ussery D.W."/>
            <person name="D'Haeze W."/>
            <person name="Herder J.D."/>
            <person name="Gevers D."/>
            <person name="Vereecke D."/>
            <person name="Holsters M."/>
            <person name="Oyaizu H."/>
        </authorList>
    </citation>
    <scope>NUCLEOTIDE SEQUENCE [LARGE SCALE GENOMIC DNA]</scope>
    <source>
        <strain evidence="2">ATCC 43989 / DSM 5975 / JCM 20966 / LMG 6465 / NBRC 14845 / NCIMB 13405 / ORS 571</strain>
    </source>
</reference>
<keyword evidence="2" id="KW-1185">Reference proteome</keyword>
<reference evidence="2" key="2">
    <citation type="submission" date="2007-04" db="EMBL/GenBank/DDBJ databases">
        <title>Complete genome sequence of the nitrogen-fixing bacterium Azorhizobium caulinodans ORS571.</title>
        <authorList>
            <person name="Lee K.B."/>
            <person name="Backer P.D."/>
            <person name="Aono T."/>
            <person name="Liu C.T."/>
            <person name="Suzuki S."/>
            <person name="Suzuki T."/>
            <person name="Kaneko T."/>
            <person name="Yamada M."/>
            <person name="Tabata S."/>
            <person name="Kupfer D.M."/>
            <person name="Najar F.Z."/>
            <person name="Wiley G.B."/>
            <person name="Roe B."/>
            <person name="Binnewies T."/>
            <person name="Ussery D."/>
            <person name="Vereecke D."/>
            <person name="Gevers D."/>
            <person name="Holsters M."/>
            <person name="Oyaizu H."/>
        </authorList>
    </citation>
    <scope>NUCLEOTIDE SEQUENCE [LARGE SCALE GENOMIC DNA]</scope>
    <source>
        <strain evidence="2">ATCC 43989 / DSM 5975 / JCM 20966 / LMG 6465 / NBRC 14845 / NCIMB 13405 / ORS 571</strain>
    </source>
</reference>
<dbReference type="EMBL" id="AP009384">
    <property type="protein sequence ID" value="BAF87169.1"/>
    <property type="molecule type" value="Genomic_DNA"/>
</dbReference>
<dbReference type="Pfam" id="PF04267">
    <property type="entry name" value="SoxD"/>
    <property type="match status" value="1"/>
</dbReference>
<protein>
    <submittedName>
        <fullName evidence="1">Sarcosine oxidase delta subunit</fullName>
    </submittedName>
</protein>
<dbReference type="eggNOG" id="COG4311">
    <property type="taxonomic scope" value="Bacteria"/>
</dbReference>
<organism evidence="1 2">
    <name type="scientific">Azorhizobium caulinodans (strain ATCC 43989 / DSM 5975 / JCM 20966 / LMG 6465 / NBRC 14845 / NCIMB 13405 / ORS 571)</name>
    <dbReference type="NCBI Taxonomy" id="438753"/>
    <lineage>
        <taxon>Bacteria</taxon>
        <taxon>Pseudomonadati</taxon>
        <taxon>Pseudomonadota</taxon>
        <taxon>Alphaproteobacteria</taxon>
        <taxon>Hyphomicrobiales</taxon>
        <taxon>Xanthobacteraceae</taxon>
        <taxon>Azorhizobium</taxon>
    </lineage>
</organism>
<dbReference type="InterPro" id="IPR038561">
    <property type="entry name" value="SoxD_sf"/>
</dbReference>
<evidence type="ECO:0000313" key="2">
    <source>
        <dbReference type="Proteomes" id="UP000000270"/>
    </source>
</evidence>
<evidence type="ECO:0000313" key="1">
    <source>
        <dbReference type="EMBL" id="BAF87169.1"/>
    </source>
</evidence>
<dbReference type="GO" id="GO:0046653">
    <property type="term" value="P:tetrahydrofolate metabolic process"/>
    <property type="evidence" value="ECO:0007669"/>
    <property type="project" value="InterPro"/>
</dbReference>
<dbReference type="Proteomes" id="UP000000270">
    <property type="component" value="Chromosome"/>
</dbReference>
<reference evidence="1 2" key="5">
    <citation type="journal article" date="2010" name="Appl. Environ. Microbiol.">
        <title>phrR-like gene praR of Azorhizobium caulinodans ORS571 is essential for symbiosis with Sesbania rostrata and is involved in expression of reb genes.</title>
        <authorList>
            <person name="Akiba N."/>
            <person name="Aono T."/>
            <person name="Toyazaki H."/>
            <person name="Sato S."/>
            <person name="Oyaizu H."/>
        </authorList>
    </citation>
    <scope>NUCLEOTIDE SEQUENCE [LARGE SCALE GENOMIC DNA]</scope>
    <source>
        <strain evidence="2">ATCC 43989 / DSM 5975 / JCM 20966 / LMG 6465 / NBRC 14845 / NCIMB 13405 / ORS 571</strain>
    </source>
</reference>
<gene>
    <name evidence="1" type="ordered locus">AZC_1171</name>
</gene>
<dbReference type="GO" id="GO:0008115">
    <property type="term" value="F:sarcosine oxidase activity"/>
    <property type="evidence" value="ECO:0007669"/>
    <property type="project" value="InterPro"/>
</dbReference>
<name>A8HRD9_AZOC5</name>
<dbReference type="NCBIfam" id="TIGR01374">
    <property type="entry name" value="soxD"/>
    <property type="match status" value="1"/>
</dbReference>
<sequence>MLLVTCPYCGARPEIEFHCGGEAHIARPETPAALDDADWASYLYTRANPKGVHAERWRHVHGCGRWFNALRNTVSDRFIATYKMGEPRPDLSPSQPTPAGGQ</sequence>
<dbReference type="RefSeq" id="WP_012169702.1">
    <property type="nucleotide sequence ID" value="NC_009937.1"/>
</dbReference>
<reference evidence="1 2" key="1">
    <citation type="journal article" date="2007" name="Appl. Environ. Microbiol.">
        <title>Rhizobial factors required for stem nodule maturation and maintenance in Sesbania rostrata-Azorhizobium caulinodans ORS571 symbiosis.</title>
        <authorList>
            <person name="Suzuki S."/>
            <person name="Aono T."/>
            <person name="Lee KB."/>
            <person name="Suzuki T."/>
            <person name="Liu CT."/>
            <person name="Miwa H."/>
            <person name="Wakao S."/>
            <person name="Iki T."/>
            <person name="Oyaizu H."/>
        </authorList>
    </citation>
    <scope>NUCLEOTIDE SEQUENCE [LARGE SCALE GENOMIC DNA]</scope>
    <source>
        <strain evidence="2">ATCC 43989 / DSM 5975 / JCM 20966 / LMG 6465 / NBRC 14845 / NCIMB 13405 / ORS 571</strain>
    </source>
</reference>